<dbReference type="PROSITE" id="PS51005">
    <property type="entry name" value="NAC"/>
    <property type="match status" value="1"/>
</dbReference>
<dbReference type="AlphaFoldDB" id="A0A2G2V3D8"/>
<sequence length="300" mass="33933">MITSWKGLESEKSVYDGPKIVGSKKNYRYQYKGYQADDVVWTMREYSLDEKILKALRRRCLIQYEDVVLSCVKRRINVRARDHKELGDCMPMGITSGDEFVASIDAMPPTTQQHDSCLLNGFTSSEHNNVFHELQQDQNSEQLINQVQTIDELVSSARNHNGYVENYIEQGTSNFQDSCPVYPFTSSEHNAFQLQQYQNIEQVNVVQENNIEETVPLAQYHNDDVTSYSEEGATNFLDYTGATFSSTLADLQNDIGTQPQLPIGINVHACDHKELGDYTPMEITSGDEVVAAMDATLLTT</sequence>
<evidence type="ECO:0000313" key="6">
    <source>
        <dbReference type="EMBL" id="PHT27494.1"/>
    </source>
</evidence>
<name>A0A2G2V3D8_CAPBA</name>
<protein>
    <recommendedName>
        <fullName evidence="5">NAC domain-containing protein</fullName>
    </recommendedName>
</protein>
<evidence type="ECO:0000256" key="2">
    <source>
        <dbReference type="ARBA" id="ARBA00023125"/>
    </source>
</evidence>
<evidence type="ECO:0000313" key="7">
    <source>
        <dbReference type="Proteomes" id="UP000224567"/>
    </source>
</evidence>
<dbReference type="SUPFAM" id="SSF101941">
    <property type="entry name" value="NAC domain"/>
    <property type="match status" value="1"/>
</dbReference>
<feature type="domain" description="NAC" evidence="5">
    <location>
        <begin position="1"/>
        <end position="75"/>
    </location>
</feature>
<keyword evidence="2" id="KW-0238">DNA-binding</keyword>
<keyword evidence="1" id="KW-0805">Transcription regulation</keyword>
<proteinExistence type="predicted"/>
<reference evidence="7" key="2">
    <citation type="journal article" date="2017" name="J. Anim. Genet.">
        <title>Multiple reference genome sequences of hot pepper reveal the massive evolution of plant disease resistance genes by retroduplication.</title>
        <authorList>
            <person name="Kim S."/>
            <person name="Park J."/>
            <person name="Yeom S.-I."/>
            <person name="Kim Y.-M."/>
            <person name="Seo E."/>
            <person name="Kim K.-T."/>
            <person name="Kim M.-S."/>
            <person name="Lee J.M."/>
            <person name="Cheong K."/>
            <person name="Shin H.-S."/>
            <person name="Kim S.-B."/>
            <person name="Han K."/>
            <person name="Lee J."/>
            <person name="Park M."/>
            <person name="Lee H.-A."/>
            <person name="Lee H.-Y."/>
            <person name="Lee Y."/>
            <person name="Oh S."/>
            <person name="Lee J.H."/>
            <person name="Choi E."/>
            <person name="Choi E."/>
            <person name="Lee S.E."/>
            <person name="Jeon J."/>
            <person name="Kim H."/>
            <person name="Choi G."/>
            <person name="Song H."/>
            <person name="Lee J."/>
            <person name="Lee S.-C."/>
            <person name="Kwon J.-K."/>
            <person name="Lee H.-Y."/>
            <person name="Koo N."/>
            <person name="Hong Y."/>
            <person name="Kim R.W."/>
            <person name="Kang W.-H."/>
            <person name="Huh J.H."/>
            <person name="Kang B.-C."/>
            <person name="Yang T.-J."/>
            <person name="Lee Y.-H."/>
            <person name="Bennetzen J.L."/>
            <person name="Choi D."/>
        </authorList>
    </citation>
    <scope>NUCLEOTIDE SEQUENCE [LARGE SCALE GENOMIC DNA]</scope>
    <source>
        <strain evidence="7">cv. PBC81</strain>
    </source>
</reference>
<dbReference type="InterPro" id="IPR036093">
    <property type="entry name" value="NAC_dom_sf"/>
</dbReference>
<evidence type="ECO:0000256" key="3">
    <source>
        <dbReference type="ARBA" id="ARBA00023163"/>
    </source>
</evidence>
<gene>
    <name evidence="6" type="ORF">CQW23_32898</name>
</gene>
<keyword evidence="7" id="KW-1185">Reference proteome</keyword>
<organism evidence="6 7">
    <name type="scientific">Capsicum baccatum</name>
    <name type="common">Peruvian pepper</name>
    <dbReference type="NCBI Taxonomy" id="33114"/>
    <lineage>
        <taxon>Eukaryota</taxon>
        <taxon>Viridiplantae</taxon>
        <taxon>Streptophyta</taxon>
        <taxon>Embryophyta</taxon>
        <taxon>Tracheophyta</taxon>
        <taxon>Spermatophyta</taxon>
        <taxon>Magnoliopsida</taxon>
        <taxon>eudicotyledons</taxon>
        <taxon>Gunneridae</taxon>
        <taxon>Pentapetalae</taxon>
        <taxon>asterids</taxon>
        <taxon>lamiids</taxon>
        <taxon>Solanales</taxon>
        <taxon>Solanaceae</taxon>
        <taxon>Solanoideae</taxon>
        <taxon>Capsiceae</taxon>
        <taxon>Capsicum</taxon>
    </lineage>
</organism>
<accession>A0A2G2V3D8</accession>
<reference evidence="6 7" key="1">
    <citation type="journal article" date="2017" name="Genome Biol.">
        <title>New reference genome sequences of hot pepper reveal the massive evolution of plant disease-resistance genes by retroduplication.</title>
        <authorList>
            <person name="Kim S."/>
            <person name="Park J."/>
            <person name="Yeom S.I."/>
            <person name="Kim Y.M."/>
            <person name="Seo E."/>
            <person name="Kim K.T."/>
            <person name="Kim M.S."/>
            <person name="Lee J.M."/>
            <person name="Cheong K."/>
            <person name="Shin H.S."/>
            <person name="Kim S.B."/>
            <person name="Han K."/>
            <person name="Lee J."/>
            <person name="Park M."/>
            <person name="Lee H.A."/>
            <person name="Lee H.Y."/>
            <person name="Lee Y."/>
            <person name="Oh S."/>
            <person name="Lee J.H."/>
            <person name="Choi E."/>
            <person name="Choi E."/>
            <person name="Lee S.E."/>
            <person name="Jeon J."/>
            <person name="Kim H."/>
            <person name="Choi G."/>
            <person name="Song H."/>
            <person name="Lee J."/>
            <person name="Lee S.C."/>
            <person name="Kwon J.K."/>
            <person name="Lee H.Y."/>
            <person name="Koo N."/>
            <person name="Hong Y."/>
            <person name="Kim R.W."/>
            <person name="Kang W.H."/>
            <person name="Huh J.H."/>
            <person name="Kang B.C."/>
            <person name="Yang T.J."/>
            <person name="Lee Y.H."/>
            <person name="Bennetzen J.L."/>
            <person name="Choi D."/>
        </authorList>
    </citation>
    <scope>NUCLEOTIDE SEQUENCE [LARGE SCALE GENOMIC DNA]</scope>
    <source>
        <strain evidence="7">cv. PBC81</strain>
    </source>
</reference>
<comment type="caution">
    <text evidence="6">The sequence shown here is derived from an EMBL/GenBank/DDBJ whole genome shotgun (WGS) entry which is preliminary data.</text>
</comment>
<evidence type="ECO:0000256" key="4">
    <source>
        <dbReference type="ARBA" id="ARBA00023242"/>
    </source>
</evidence>
<keyword evidence="3" id="KW-0804">Transcription</keyword>
<dbReference type="GO" id="GO:0006355">
    <property type="term" value="P:regulation of DNA-templated transcription"/>
    <property type="evidence" value="ECO:0007669"/>
    <property type="project" value="InterPro"/>
</dbReference>
<dbReference type="OrthoDB" id="1305923at2759"/>
<dbReference type="InterPro" id="IPR003441">
    <property type="entry name" value="NAC-dom"/>
</dbReference>
<evidence type="ECO:0000259" key="5">
    <source>
        <dbReference type="PROSITE" id="PS51005"/>
    </source>
</evidence>
<dbReference type="Gene3D" id="2.170.150.80">
    <property type="entry name" value="NAC domain"/>
    <property type="match status" value="1"/>
</dbReference>
<dbReference type="GO" id="GO:0003677">
    <property type="term" value="F:DNA binding"/>
    <property type="evidence" value="ECO:0007669"/>
    <property type="project" value="UniProtKB-KW"/>
</dbReference>
<evidence type="ECO:0000256" key="1">
    <source>
        <dbReference type="ARBA" id="ARBA00023015"/>
    </source>
</evidence>
<dbReference type="EMBL" id="MLFT02000410">
    <property type="protein sequence ID" value="PHT27494.1"/>
    <property type="molecule type" value="Genomic_DNA"/>
</dbReference>
<dbReference type="Proteomes" id="UP000224567">
    <property type="component" value="Unassembled WGS sequence"/>
</dbReference>
<keyword evidence="4" id="KW-0539">Nucleus</keyword>